<protein>
    <submittedName>
        <fullName evidence="2">DUF1192 domain-containing protein</fullName>
    </submittedName>
</protein>
<dbReference type="RefSeq" id="WP_340331752.1">
    <property type="nucleotide sequence ID" value="NZ_JAZHOF010000010.1"/>
</dbReference>
<proteinExistence type="predicted"/>
<dbReference type="InterPro" id="IPR009579">
    <property type="entry name" value="DUF1192"/>
</dbReference>
<dbReference type="Proteomes" id="UP001378188">
    <property type="component" value="Unassembled WGS sequence"/>
</dbReference>
<sequence>MFLDDDKPKRTPEHEIGMDLSVLSVNELKARIVLLKAEIERLEADIRSKASTRDAAEGLFSKS</sequence>
<accession>A0AAW9RK71</accession>
<name>A0AAW9RK71_9HYPH</name>
<evidence type="ECO:0000256" key="1">
    <source>
        <dbReference type="SAM" id="Coils"/>
    </source>
</evidence>
<evidence type="ECO:0000313" key="2">
    <source>
        <dbReference type="EMBL" id="MEJ8574049.1"/>
    </source>
</evidence>
<dbReference type="EMBL" id="JAZHOF010000010">
    <property type="protein sequence ID" value="MEJ8574049.1"/>
    <property type="molecule type" value="Genomic_DNA"/>
</dbReference>
<keyword evidence="1" id="KW-0175">Coiled coil</keyword>
<reference evidence="2 3" key="1">
    <citation type="submission" date="2024-02" db="EMBL/GenBank/DDBJ databases">
        <title>Genome analysis and characterization of Microbaculum marinisediminis sp. nov., isolated from marine sediment.</title>
        <authorList>
            <person name="Du Z.-J."/>
            <person name="Ye Y.-Q."/>
            <person name="Zhang Z.-R."/>
            <person name="Yuan S.-M."/>
            <person name="Zhang X.-Y."/>
        </authorList>
    </citation>
    <scope>NUCLEOTIDE SEQUENCE [LARGE SCALE GENOMIC DNA]</scope>
    <source>
        <strain evidence="2 3">SDUM1044001</strain>
    </source>
</reference>
<gene>
    <name evidence="2" type="ORF">V3328_21360</name>
</gene>
<dbReference type="Pfam" id="PF06698">
    <property type="entry name" value="DUF1192"/>
    <property type="match status" value="1"/>
</dbReference>
<dbReference type="AlphaFoldDB" id="A0AAW9RK71"/>
<keyword evidence="3" id="KW-1185">Reference proteome</keyword>
<comment type="caution">
    <text evidence="2">The sequence shown here is derived from an EMBL/GenBank/DDBJ whole genome shotgun (WGS) entry which is preliminary data.</text>
</comment>
<evidence type="ECO:0000313" key="3">
    <source>
        <dbReference type="Proteomes" id="UP001378188"/>
    </source>
</evidence>
<organism evidence="2 3">
    <name type="scientific">Microbaculum marinum</name>
    <dbReference type="NCBI Taxonomy" id="1764581"/>
    <lineage>
        <taxon>Bacteria</taxon>
        <taxon>Pseudomonadati</taxon>
        <taxon>Pseudomonadota</taxon>
        <taxon>Alphaproteobacteria</taxon>
        <taxon>Hyphomicrobiales</taxon>
        <taxon>Tepidamorphaceae</taxon>
        <taxon>Microbaculum</taxon>
    </lineage>
</organism>
<feature type="coiled-coil region" evidence="1">
    <location>
        <begin position="25"/>
        <end position="52"/>
    </location>
</feature>